<keyword evidence="2" id="KW-1185">Reference proteome</keyword>
<dbReference type="SUPFAM" id="SSF103511">
    <property type="entry name" value="Chlorophyll a-b binding protein"/>
    <property type="match status" value="1"/>
</dbReference>
<organism evidence="1 2">
    <name type="scientific">Riccia fluitans</name>
    <dbReference type="NCBI Taxonomy" id="41844"/>
    <lineage>
        <taxon>Eukaryota</taxon>
        <taxon>Viridiplantae</taxon>
        <taxon>Streptophyta</taxon>
        <taxon>Embryophyta</taxon>
        <taxon>Marchantiophyta</taxon>
        <taxon>Marchantiopsida</taxon>
        <taxon>Marchantiidae</taxon>
        <taxon>Marchantiales</taxon>
        <taxon>Ricciaceae</taxon>
        <taxon>Riccia</taxon>
    </lineage>
</organism>
<dbReference type="AlphaFoldDB" id="A0ABD1XW21"/>
<reference evidence="1 2" key="1">
    <citation type="submission" date="2024-09" db="EMBL/GenBank/DDBJ databases">
        <title>Chromosome-scale assembly of Riccia fluitans.</title>
        <authorList>
            <person name="Paukszto L."/>
            <person name="Sawicki J."/>
            <person name="Karawczyk K."/>
            <person name="Piernik-Szablinska J."/>
            <person name="Szczecinska M."/>
            <person name="Mazdziarz M."/>
        </authorList>
    </citation>
    <scope>NUCLEOTIDE SEQUENCE [LARGE SCALE GENOMIC DNA]</scope>
    <source>
        <strain evidence="1">Rf_01</strain>
        <tissue evidence="1">Aerial parts of the thallus</tissue>
    </source>
</reference>
<evidence type="ECO:0000313" key="2">
    <source>
        <dbReference type="Proteomes" id="UP001605036"/>
    </source>
</evidence>
<proteinExistence type="predicted"/>
<comment type="caution">
    <text evidence="1">The sequence shown here is derived from an EMBL/GenBank/DDBJ whole genome shotgun (WGS) entry which is preliminary data.</text>
</comment>
<evidence type="ECO:0000313" key="1">
    <source>
        <dbReference type="EMBL" id="KAL2613148.1"/>
    </source>
</evidence>
<name>A0ABD1XW21_9MARC</name>
<protein>
    <recommendedName>
        <fullName evidence="3">High light inducible protein</fullName>
    </recommendedName>
</protein>
<dbReference type="EMBL" id="JBHFFA010000007">
    <property type="protein sequence ID" value="KAL2613148.1"/>
    <property type="molecule type" value="Genomic_DNA"/>
</dbReference>
<sequence length="170" mass="19623">MSSLYELRQLQFLQGCGFHLWLRAPVGQAFPAWARGVWGHQGSRGEWVPFDVRASGTQWTGPPRRRSARKIFYRTKQPISPRSSKYLALYPTLDPSIHARRWTGAQKLEREVSAASLLSMELHPKQLMVDWRCLGSSRAERWNGRLAMIGFLSMLLTESFIHTPLFTNFF</sequence>
<accession>A0ABD1XW21</accession>
<evidence type="ECO:0008006" key="3">
    <source>
        <dbReference type="Google" id="ProtNLM"/>
    </source>
</evidence>
<dbReference type="Proteomes" id="UP001605036">
    <property type="component" value="Unassembled WGS sequence"/>
</dbReference>
<gene>
    <name evidence="1" type="ORF">R1flu_024840</name>
</gene>